<dbReference type="RefSeq" id="WP_131896920.1">
    <property type="nucleotide sequence ID" value="NZ_SMKU01000136.1"/>
</dbReference>
<dbReference type="Gene3D" id="1.10.260.40">
    <property type="entry name" value="lambda repressor-like DNA-binding domains"/>
    <property type="match status" value="1"/>
</dbReference>
<dbReference type="SUPFAM" id="SSF47413">
    <property type="entry name" value="lambda repressor-like DNA-binding domains"/>
    <property type="match status" value="1"/>
</dbReference>
<organism evidence="4 5">
    <name type="scientific">Actinomadura rubrisoli</name>
    <dbReference type="NCBI Taxonomy" id="2530368"/>
    <lineage>
        <taxon>Bacteria</taxon>
        <taxon>Bacillati</taxon>
        <taxon>Actinomycetota</taxon>
        <taxon>Actinomycetes</taxon>
        <taxon>Streptosporangiales</taxon>
        <taxon>Thermomonosporaceae</taxon>
        <taxon>Actinomadura</taxon>
    </lineage>
</organism>
<accession>A0A4R5B5J6</accession>
<evidence type="ECO:0000313" key="5">
    <source>
        <dbReference type="Proteomes" id="UP000294513"/>
    </source>
</evidence>
<dbReference type="InterPro" id="IPR010982">
    <property type="entry name" value="Lambda_DNA-bd_dom_sf"/>
</dbReference>
<dbReference type="InterPro" id="IPR001387">
    <property type="entry name" value="Cro/C1-type_HTH"/>
</dbReference>
<name>A0A4R5B5J6_9ACTN</name>
<dbReference type="Proteomes" id="UP000294513">
    <property type="component" value="Unassembled WGS sequence"/>
</dbReference>
<dbReference type="GO" id="GO:0003677">
    <property type="term" value="F:DNA binding"/>
    <property type="evidence" value="ECO:0007669"/>
    <property type="project" value="UniProtKB-KW"/>
</dbReference>
<dbReference type="AlphaFoldDB" id="A0A4R5B5J6"/>
<keyword evidence="1" id="KW-0238">DNA-binding</keyword>
<dbReference type="InterPro" id="IPR050807">
    <property type="entry name" value="TransReg_Diox_bact_type"/>
</dbReference>
<sequence length="457" mass="49253">MNADRRTRARTAADRQRRSRPRAAPATQARSRTTLTRLGSRRSLKLLRRQEGCEPMHDEMTIGARLRTLRRWRGMSLAQLAGLSGLSKGFLSKIENGKAALGRRSHISAIATALRISEADLIGGPHLTADPVRAAPHATVPAVRAALMTNSLTAPAADHARPLAELVAEMGRIDRSEYKHIEVGQKLPALIDELHVHACAPTDEPAYRLALETLVEAFQAATFTSKDLGHGDLAHVAAMRAAEVAAILDDPVVTGKAASLRIHTMPTTARDVALTAAEHAANALEPHVHDDLGVQVLGMLTLAASMTATVIYDYDRAEHWMRQADEQATRVPDTPGLNWGAFSKTNVGVWKVALATERGASSGDLLGLAKNVDEAKLEPRRGRHATFLADVGRGLARDKRTHKDAAGWLLRAEEVAPHKIRNSAAVGETVATLVRQTQGASLGRELRGLAARMGIPH</sequence>
<dbReference type="EMBL" id="SMKU01000136">
    <property type="protein sequence ID" value="TDD81508.1"/>
    <property type="molecule type" value="Genomic_DNA"/>
</dbReference>
<feature type="region of interest" description="Disordered" evidence="2">
    <location>
        <begin position="1"/>
        <end position="32"/>
    </location>
</feature>
<feature type="compositionally biased region" description="Low complexity" evidence="2">
    <location>
        <begin position="22"/>
        <end position="32"/>
    </location>
</feature>
<dbReference type="PANTHER" id="PTHR46797">
    <property type="entry name" value="HTH-TYPE TRANSCRIPTIONAL REGULATOR"/>
    <property type="match status" value="1"/>
</dbReference>
<gene>
    <name evidence="4" type="ORF">E1298_23955</name>
</gene>
<evidence type="ECO:0000313" key="4">
    <source>
        <dbReference type="EMBL" id="TDD81508.1"/>
    </source>
</evidence>
<reference evidence="4 5" key="1">
    <citation type="submission" date="2019-03" db="EMBL/GenBank/DDBJ databases">
        <title>Draft genome sequences of novel Actinobacteria.</title>
        <authorList>
            <person name="Sahin N."/>
            <person name="Ay H."/>
            <person name="Saygin H."/>
        </authorList>
    </citation>
    <scope>NUCLEOTIDE SEQUENCE [LARGE SCALE GENOMIC DNA]</scope>
    <source>
        <strain evidence="4 5">H3C3</strain>
    </source>
</reference>
<comment type="caution">
    <text evidence="4">The sequence shown here is derived from an EMBL/GenBank/DDBJ whole genome shotgun (WGS) entry which is preliminary data.</text>
</comment>
<evidence type="ECO:0000256" key="1">
    <source>
        <dbReference type="ARBA" id="ARBA00023125"/>
    </source>
</evidence>
<dbReference type="GO" id="GO:0005829">
    <property type="term" value="C:cytosol"/>
    <property type="evidence" value="ECO:0007669"/>
    <property type="project" value="TreeGrafter"/>
</dbReference>
<protein>
    <submittedName>
        <fullName evidence="4">Helix-turn-helix domain-containing protein</fullName>
    </submittedName>
</protein>
<evidence type="ECO:0000259" key="3">
    <source>
        <dbReference type="PROSITE" id="PS50943"/>
    </source>
</evidence>
<dbReference type="GO" id="GO:0003700">
    <property type="term" value="F:DNA-binding transcription factor activity"/>
    <property type="evidence" value="ECO:0007669"/>
    <property type="project" value="TreeGrafter"/>
</dbReference>
<dbReference type="SMART" id="SM00530">
    <property type="entry name" value="HTH_XRE"/>
    <property type="match status" value="1"/>
</dbReference>
<dbReference type="CDD" id="cd00093">
    <property type="entry name" value="HTH_XRE"/>
    <property type="match status" value="1"/>
</dbReference>
<proteinExistence type="predicted"/>
<evidence type="ECO:0000256" key="2">
    <source>
        <dbReference type="SAM" id="MobiDB-lite"/>
    </source>
</evidence>
<dbReference type="Pfam" id="PF13560">
    <property type="entry name" value="HTH_31"/>
    <property type="match status" value="1"/>
</dbReference>
<feature type="domain" description="HTH cro/C1-type" evidence="3">
    <location>
        <begin position="66"/>
        <end position="121"/>
    </location>
</feature>
<dbReference type="OrthoDB" id="4516646at2"/>
<dbReference type="PROSITE" id="PS50943">
    <property type="entry name" value="HTH_CROC1"/>
    <property type="match status" value="1"/>
</dbReference>
<keyword evidence="5" id="KW-1185">Reference proteome</keyword>
<feature type="compositionally biased region" description="Basic and acidic residues" evidence="2">
    <location>
        <begin position="1"/>
        <end position="16"/>
    </location>
</feature>
<dbReference type="PANTHER" id="PTHR46797:SF1">
    <property type="entry name" value="METHYLPHOSPHONATE SYNTHASE"/>
    <property type="match status" value="1"/>
</dbReference>